<evidence type="ECO:0008006" key="4">
    <source>
        <dbReference type="Google" id="ProtNLM"/>
    </source>
</evidence>
<dbReference type="Proteomes" id="UP000610746">
    <property type="component" value="Unassembled WGS sequence"/>
</dbReference>
<gene>
    <name evidence="2" type="ORF">HNQ03_001110</name>
</gene>
<proteinExistence type="predicted"/>
<protein>
    <recommendedName>
        <fullName evidence="4">Tetratricopeptide repeat protein</fullName>
    </recommendedName>
</protein>
<evidence type="ECO:0000313" key="3">
    <source>
        <dbReference type="Proteomes" id="UP000610746"/>
    </source>
</evidence>
<name>A0A8J8K7I3_9FLAO</name>
<keyword evidence="1" id="KW-0732">Signal</keyword>
<evidence type="ECO:0000313" key="2">
    <source>
        <dbReference type="EMBL" id="NRS92043.1"/>
    </source>
</evidence>
<dbReference type="AlphaFoldDB" id="A0A8J8K7I3"/>
<dbReference type="Gene3D" id="1.25.40.10">
    <property type="entry name" value="Tetratricopeptide repeat domain"/>
    <property type="match status" value="1"/>
</dbReference>
<dbReference type="RefSeq" id="WP_173778658.1">
    <property type="nucleotide sequence ID" value="NZ_JABSNO010000006.1"/>
</dbReference>
<evidence type="ECO:0000256" key="1">
    <source>
        <dbReference type="SAM" id="SignalP"/>
    </source>
</evidence>
<feature type="chain" id="PRO_5035311341" description="Tetratricopeptide repeat protein" evidence="1">
    <location>
        <begin position="19"/>
        <end position="105"/>
    </location>
</feature>
<reference evidence="2" key="1">
    <citation type="submission" date="2020-05" db="EMBL/GenBank/DDBJ databases">
        <title>Genomic Encyclopedia of Type Strains, Phase IV (KMG-V): Genome sequencing to study the core and pangenomes of soil and plant-associated prokaryotes.</title>
        <authorList>
            <person name="Whitman W."/>
        </authorList>
    </citation>
    <scope>NUCLEOTIDE SEQUENCE</scope>
    <source>
        <strain evidence="2">16F</strain>
    </source>
</reference>
<accession>A0A8J8K7I3</accession>
<feature type="signal peptide" evidence="1">
    <location>
        <begin position="1"/>
        <end position="18"/>
    </location>
</feature>
<sequence length="105" mass="12184">MKICLNILLIFFAQLCIAQSNSTLQKTWQNATLKDSVRLDALEKYYDHTNQAQPDSALQSLKYYLTLAQKTKNPQKLFEAHKRKGNILRLKGEIDLALEEYKKPK</sequence>
<dbReference type="EMBL" id="JABSNO010000006">
    <property type="protein sequence ID" value="NRS92043.1"/>
    <property type="molecule type" value="Genomic_DNA"/>
</dbReference>
<organism evidence="2 3">
    <name type="scientific">Frigoriflavimonas asaccharolytica</name>
    <dbReference type="NCBI Taxonomy" id="2735899"/>
    <lineage>
        <taxon>Bacteria</taxon>
        <taxon>Pseudomonadati</taxon>
        <taxon>Bacteroidota</taxon>
        <taxon>Flavobacteriia</taxon>
        <taxon>Flavobacteriales</taxon>
        <taxon>Weeksellaceae</taxon>
        <taxon>Frigoriflavimonas</taxon>
    </lineage>
</organism>
<keyword evidence="3" id="KW-1185">Reference proteome</keyword>
<dbReference type="InterPro" id="IPR011990">
    <property type="entry name" value="TPR-like_helical_dom_sf"/>
</dbReference>
<comment type="caution">
    <text evidence="2">The sequence shown here is derived from an EMBL/GenBank/DDBJ whole genome shotgun (WGS) entry which is preliminary data.</text>
</comment>